<comment type="function">
    <text evidence="2 12">Endonuclease that specifically degrades the RNA of RNA-DNA hybrids.</text>
</comment>
<evidence type="ECO:0000256" key="1">
    <source>
        <dbReference type="ARBA" id="ARBA00000077"/>
    </source>
</evidence>
<dbReference type="GO" id="GO:0003723">
    <property type="term" value="F:RNA binding"/>
    <property type="evidence" value="ECO:0007669"/>
    <property type="project" value="UniProtKB-UniRule"/>
</dbReference>
<accession>A0A1G1YY58</accession>
<dbReference type="Proteomes" id="UP000178651">
    <property type="component" value="Unassembled WGS sequence"/>
</dbReference>
<dbReference type="GO" id="GO:0005737">
    <property type="term" value="C:cytoplasm"/>
    <property type="evidence" value="ECO:0007669"/>
    <property type="project" value="UniProtKB-SubCell"/>
</dbReference>
<keyword evidence="10" id="KW-0464">Manganese</keyword>
<dbReference type="GO" id="GO:0032299">
    <property type="term" value="C:ribonuclease H2 complex"/>
    <property type="evidence" value="ECO:0007669"/>
    <property type="project" value="TreeGrafter"/>
</dbReference>
<dbReference type="GO" id="GO:0046872">
    <property type="term" value="F:metal ion binding"/>
    <property type="evidence" value="ECO:0007669"/>
    <property type="project" value="UniProtKB-KW"/>
</dbReference>
<feature type="domain" description="RNase H type-2" evidence="13">
    <location>
        <begin position="1"/>
        <end position="195"/>
    </location>
</feature>
<dbReference type="InterPro" id="IPR024567">
    <property type="entry name" value="RNase_HII/HIII_dom"/>
</dbReference>
<gene>
    <name evidence="14" type="ORF">A3D47_00580</name>
</gene>
<dbReference type="CDD" id="cd07182">
    <property type="entry name" value="RNase_HII_bacteria_HII_like"/>
    <property type="match status" value="1"/>
</dbReference>
<feature type="binding site" evidence="11">
    <location>
        <position position="105"/>
    </location>
    <ligand>
        <name>a divalent metal cation</name>
        <dbReference type="ChEBI" id="CHEBI:60240"/>
    </ligand>
</feature>
<evidence type="ECO:0000256" key="10">
    <source>
        <dbReference type="ARBA" id="ARBA00023211"/>
    </source>
</evidence>
<feature type="binding site" evidence="11">
    <location>
        <position position="8"/>
    </location>
    <ligand>
        <name>a divalent metal cation</name>
        <dbReference type="ChEBI" id="CHEBI:60240"/>
    </ligand>
</feature>
<dbReference type="InterPro" id="IPR012337">
    <property type="entry name" value="RNaseH-like_sf"/>
</dbReference>
<dbReference type="InterPro" id="IPR036397">
    <property type="entry name" value="RNaseH_sf"/>
</dbReference>
<dbReference type="PANTHER" id="PTHR10954">
    <property type="entry name" value="RIBONUCLEASE H2 SUBUNIT A"/>
    <property type="match status" value="1"/>
</dbReference>
<comment type="caution">
    <text evidence="14">The sequence shown here is derived from an EMBL/GenBank/DDBJ whole genome shotgun (WGS) entry which is preliminary data.</text>
</comment>
<evidence type="ECO:0000256" key="2">
    <source>
        <dbReference type="ARBA" id="ARBA00004065"/>
    </source>
</evidence>
<evidence type="ECO:0000256" key="6">
    <source>
        <dbReference type="ARBA" id="ARBA00022722"/>
    </source>
</evidence>
<dbReference type="PROSITE" id="PS51975">
    <property type="entry name" value="RNASE_H_2"/>
    <property type="match status" value="1"/>
</dbReference>
<dbReference type="InterPro" id="IPR022898">
    <property type="entry name" value="RNase_HII"/>
</dbReference>
<evidence type="ECO:0000256" key="9">
    <source>
        <dbReference type="ARBA" id="ARBA00022801"/>
    </source>
</evidence>
<dbReference type="EMBL" id="MHIU01000039">
    <property type="protein sequence ID" value="OGY57292.1"/>
    <property type="molecule type" value="Genomic_DNA"/>
</dbReference>
<dbReference type="GO" id="GO:0004523">
    <property type="term" value="F:RNA-DNA hybrid ribonuclease activity"/>
    <property type="evidence" value="ECO:0007669"/>
    <property type="project" value="UniProtKB-UniRule"/>
</dbReference>
<comment type="subcellular location">
    <subcellularLocation>
        <location evidence="3">Cytoplasm</location>
    </subcellularLocation>
</comment>
<evidence type="ECO:0000256" key="5">
    <source>
        <dbReference type="ARBA" id="ARBA00022490"/>
    </source>
</evidence>
<comment type="catalytic activity">
    <reaction evidence="1 11 12">
        <text>Endonucleolytic cleavage to 5'-phosphomonoester.</text>
        <dbReference type="EC" id="3.1.26.4"/>
    </reaction>
</comment>
<evidence type="ECO:0000313" key="15">
    <source>
        <dbReference type="Proteomes" id="UP000178651"/>
    </source>
</evidence>
<evidence type="ECO:0000256" key="7">
    <source>
        <dbReference type="ARBA" id="ARBA00022723"/>
    </source>
</evidence>
<dbReference type="InterPro" id="IPR001352">
    <property type="entry name" value="RNase_HII/HIII"/>
</dbReference>
<name>A0A1G1YY58_9BACT</name>
<comment type="cofactor">
    <cofactor evidence="11">
        <name>Mn(2+)</name>
        <dbReference type="ChEBI" id="CHEBI:29035"/>
    </cofactor>
    <cofactor evidence="11">
        <name>Mg(2+)</name>
        <dbReference type="ChEBI" id="CHEBI:18420"/>
    </cofactor>
    <text evidence="11">Manganese or magnesium. Binds 1 divalent metal ion per monomer in the absence of substrate. May bind a second metal ion after substrate binding.</text>
</comment>
<evidence type="ECO:0000313" key="14">
    <source>
        <dbReference type="EMBL" id="OGY57292.1"/>
    </source>
</evidence>
<sequence>MYLIGVDEVGRGALAGPVVVGAVAVVTGKRFSDLRDSKKLTPGARKGWLAYIKNRPEIIYAVGRVYPKKIDKVNISKAANLAATHACLRLFTRLGRGEEFKVYLDGGLYLDERLIISRGFICKTKTIIKGDEKVNAIKLASIVAKVTRDRYMVKLSNTYPKYGFALHKGYGTSHHLKAIKKHGSSVVHRRSFKIK</sequence>
<evidence type="ECO:0000256" key="12">
    <source>
        <dbReference type="RuleBase" id="RU003515"/>
    </source>
</evidence>
<evidence type="ECO:0000256" key="3">
    <source>
        <dbReference type="ARBA" id="ARBA00004496"/>
    </source>
</evidence>
<reference evidence="14 15" key="1">
    <citation type="journal article" date="2016" name="Nat. Commun.">
        <title>Thousands of microbial genomes shed light on interconnected biogeochemical processes in an aquifer system.</title>
        <authorList>
            <person name="Anantharaman K."/>
            <person name="Brown C.T."/>
            <person name="Hug L.A."/>
            <person name="Sharon I."/>
            <person name="Castelle C.J."/>
            <person name="Probst A.J."/>
            <person name="Thomas B.C."/>
            <person name="Singh A."/>
            <person name="Wilkins M.J."/>
            <person name="Karaoz U."/>
            <person name="Brodie E.L."/>
            <person name="Williams K.H."/>
            <person name="Hubbard S.S."/>
            <person name="Banfield J.F."/>
        </authorList>
    </citation>
    <scope>NUCLEOTIDE SEQUENCE [LARGE SCALE GENOMIC DNA]</scope>
</reference>
<keyword evidence="6 11" id="KW-0540">Nuclease</keyword>
<dbReference type="EC" id="3.1.26.4" evidence="12"/>
<dbReference type="PANTHER" id="PTHR10954:SF23">
    <property type="entry name" value="RIBONUCLEASE"/>
    <property type="match status" value="1"/>
</dbReference>
<comment type="similarity">
    <text evidence="4">Belongs to the RNase HII family. RnhC subfamily.</text>
</comment>
<dbReference type="GO" id="GO:0043137">
    <property type="term" value="P:DNA replication, removal of RNA primer"/>
    <property type="evidence" value="ECO:0007669"/>
    <property type="project" value="TreeGrafter"/>
</dbReference>
<proteinExistence type="inferred from homology"/>
<organism evidence="14 15">
    <name type="scientific">Candidatus Colwellbacteria bacterium RIFCSPHIGHO2_02_FULL_43_15</name>
    <dbReference type="NCBI Taxonomy" id="1797686"/>
    <lineage>
        <taxon>Bacteria</taxon>
        <taxon>Candidatus Colwelliibacteriota</taxon>
    </lineage>
</organism>
<dbReference type="SUPFAM" id="SSF53098">
    <property type="entry name" value="Ribonuclease H-like"/>
    <property type="match status" value="1"/>
</dbReference>
<feature type="binding site" evidence="11">
    <location>
        <position position="7"/>
    </location>
    <ligand>
        <name>a divalent metal cation</name>
        <dbReference type="ChEBI" id="CHEBI:60240"/>
    </ligand>
</feature>
<dbReference type="Pfam" id="PF01351">
    <property type="entry name" value="RNase_HII"/>
    <property type="match status" value="1"/>
</dbReference>
<protein>
    <recommendedName>
        <fullName evidence="12">Ribonuclease</fullName>
        <ecNumber evidence="12">3.1.26.4</ecNumber>
    </recommendedName>
</protein>
<evidence type="ECO:0000256" key="4">
    <source>
        <dbReference type="ARBA" id="ARBA00008378"/>
    </source>
</evidence>
<dbReference type="GO" id="GO:0006298">
    <property type="term" value="P:mismatch repair"/>
    <property type="evidence" value="ECO:0007669"/>
    <property type="project" value="TreeGrafter"/>
</dbReference>
<evidence type="ECO:0000256" key="11">
    <source>
        <dbReference type="PROSITE-ProRule" id="PRU01319"/>
    </source>
</evidence>
<evidence type="ECO:0000259" key="13">
    <source>
        <dbReference type="PROSITE" id="PS51975"/>
    </source>
</evidence>
<keyword evidence="5" id="KW-0963">Cytoplasm</keyword>
<dbReference type="NCBIfam" id="NF000595">
    <property type="entry name" value="PRK00015.1-3"/>
    <property type="match status" value="1"/>
</dbReference>
<keyword evidence="7 11" id="KW-0479">Metal-binding</keyword>
<evidence type="ECO:0000256" key="8">
    <source>
        <dbReference type="ARBA" id="ARBA00022759"/>
    </source>
</evidence>
<keyword evidence="8 11" id="KW-0255">Endonuclease</keyword>
<dbReference type="Gene3D" id="3.30.420.10">
    <property type="entry name" value="Ribonuclease H-like superfamily/Ribonuclease H"/>
    <property type="match status" value="1"/>
</dbReference>
<keyword evidence="9 11" id="KW-0378">Hydrolase</keyword>
<dbReference type="AlphaFoldDB" id="A0A1G1YY58"/>